<feature type="transmembrane region" description="Helical" evidence="1">
    <location>
        <begin position="12"/>
        <end position="40"/>
    </location>
</feature>
<accession>A0A219B7D0</accession>
<evidence type="ECO:0000313" key="3">
    <source>
        <dbReference type="Proteomes" id="UP000198462"/>
    </source>
</evidence>
<protein>
    <submittedName>
        <fullName evidence="2">Uncharacterized protein</fullName>
    </submittedName>
</protein>
<keyword evidence="1" id="KW-0472">Membrane</keyword>
<dbReference type="Proteomes" id="UP000198462">
    <property type="component" value="Unassembled WGS sequence"/>
</dbReference>
<sequence>MSWHSIWPPRDLRAFIALAGSLIGGAGLIFFSGMLVWALWKGEWPVATAAQRIDYLGRALLGALAAAAIVLFALGFAINRRKVKVSRSGIEIEGGPPAAGAVEQAGAAIKDMAGEG</sequence>
<keyword evidence="3" id="KW-1185">Reference proteome</keyword>
<dbReference type="AlphaFoldDB" id="A0A219B7D0"/>
<proteinExistence type="predicted"/>
<keyword evidence="1" id="KW-1133">Transmembrane helix</keyword>
<dbReference type="EMBL" id="NFZT01000001">
    <property type="protein sequence ID" value="OWV33678.1"/>
    <property type="molecule type" value="Genomic_DNA"/>
</dbReference>
<keyword evidence="1" id="KW-0812">Transmembrane</keyword>
<organism evidence="2 3">
    <name type="scientific">Pacificimonas flava</name>
    <dbReference type="NCBI Taxonomy" id="1234595"/>
    <lineage>
        <taxon>Bacteria</taxon>
        <taxon>Pseudomonadati</taxon>
        <taxon>Pseudomonadota</taxon>
        <taxon>Alphaproteobacteria</taxon>
        <taxon>Sphingomonadales</taxon>
        <taxon>Sphingosinicellaceae</taxon>
        <taxon>Pacificimonas</taxon>
    </lineage>
</organism>
<reference evidence="3" key="1">
    <citation type="submission" date="2017-05" db="EMBL/GenBank/DDBJ databases">
        <authorList>
            <person name="Lin X."/>
        </authorList>
    </citation>
    <scope>NUCLEOTIDE SEQUENCE [LARGE SCALE GENOMIC DNA]</scope>
    <source>
        <strain evidence="3">JLT2012</strain>
    </source>
</reference>
<feature type="transmembrane region" description="Helical" evidence="1">
    <location>
        <begin position="60"/>
        <end position="78"/>
    </location>
</feature>
<dbReference type="RefSeq" id="WP_088712453.1">
    <property type="nucleotide sequence ID" value="NZ_NFZT01000001.1"/>
</dbReference>
<comment type="caution">
    <text evidence="2">The sequence shown here is derived from an EMBL/GenBank/DDBJ whole genome shotgun (WGS) entry which is preliminary data.</text>
</comment>
<name>A0A219B7D0_9SPHN</name>
<evidence type="ECO:0000256" key="1">
    <source>
        <dbReference type="SAM" id="Phobius"/>
    </source>
</evidence>
<gene>
    <name evidence="2" type="ORF">B5C34_09530</name>
</gene>
<evidence type="ECO:0000313" key="2">
    <source>
        <dbReference type="EMBL" id="OWV33678.1"/>
    </source>
</evidence>